<evidence type="ECO:0000313" key="4">
    <source>
        <dbReference type="Proteomes" id="UP000318055"/>
    </source>
</evidence>
<keyword evidence="2" id="KW-0732">Signal</keyword>
<feature type="region of interest" description="Disordered" evidence="1">
    <location>
        <begin position="82"/>
        <end position="117"/>
    </location>
</feature>
<proteinExistence type="predicted"/>
<dbReference type="RefSeq" id="WP_145846766.1">
    <property type="nucleotide sequence ID" value="NZ_CP042239.1"/>
</dbReference>
<gene>
    <name evidence="3" type="ORF">FPZ54_09745</name>
</gene>
<sequence>MMRLLVVGAMMAIAMPAAGGQFMKIEDIKGESRNDARCANAPDIVTGAGPGGGPRARLTVRKSGGDGEAVQGSVDRDIIRRIPRGPKPKAQEARNGVQVAAGDVTGDGAPKPGRTKVGDITLKRGAAPEGC</sequence>
<feature type="chain" id="PRO_5021740092" evidence="2">
    <location>
        <begin position="20"/>
        <end position="131"/>
    </location>
</feature>
<dbReference type="AlphaFoldDB" id="A0A518RFP0"/>
<name>A0A518RFP0_9SPHN</name>
<evidence type="ECO:0000313" key="3">
    <source>
        <dbReference type="EMBL" id="QDX26277.1"/>
    </source>
</evidence>
<protein>
    <submittedName>
        <fullName evidence="3">Uncharacterized protein</fullName>
    </submittedName>
</protein>
<dbReference type="KEGG" id="ssua:FPZ54_09745"/>
<organism evidence="3 4">
    <name type="scientific">Sphingomonas suaedae</name>
    <dbReference type="NCBI Taxonomy" id="2599297"/>
    <lineage>
        <taxon>Bacteria</taxon>
        <taxon>Pseudomonadati</taxon>
        <taxon>Pseudomonadota</taxon>
        <taxon>Alphaproteobacteria</taxon>
        <taxon>Sphingomonadales</taxon>
        <taxon>Sphingomonadaceae</taxon>
        <taxon>Sphingomonas</taxon>
    </lineage>
</organism>
<accession>A0A518RFP0</accession>
<evidence type="ECO:0000256" key="2">
    <source>
        <dbReference type="SAM" id="SignalP"/>
    </source>
</evidence>
<reference evidence="3 4" key="1">
    <citation type="submission" date="2019-07" db="EMBL/GenBank/DDBJ databases">
        <title>Sphingomonas alkalisoli sp. nov., isolated from rhizosphere soil of Suaedae salsa.</title>
        <authorList>
            <person name="Zhang H."/>
            <person name="Xu L."/>
            <person name="Zhang J.-X."/>
            <person name="Sun J.-Q."/>
        </authorList>
    </citation>
    <scope>NUCLEOTIDE SEQUENCE [LARGE SCALE GENOMIC DNA]</scope>
    <source>
        <strain evidence="3 4">XS-10</strain>
    </source>
</reference>
<feature type="signal peptide" evidence="2">
    <location>
        <begin position="1"/>
        <end position="19"/>
    </location>
</feature>
<dbReference type="EMBL" id="CP042239">
    <property type="protein sequence ID" value="QDX26277.1"/>
    <property type="molecule type" value="Genomic_DNA"/>
</dbReference>
<dbReference type="Proteomes" id="UP000318055">
    <property type="component" value="Chromosome"/>
</dbReference>
<evidence type="ECO:0000256" key="1">
    <source>
        <dbReference type="SAM" id="MobiDB-lite"/>
    </source>
</evidence>
<keyword evidence="4" id="KW-1185">Reference proteome</keyword>